<dbReference type="Pfam" id="PF14006">
    <property type="entry name" value="YqzL"/>
    <property type="match status" value="1"/>
</dbReference>
<evidence type="ECO:0000313" key="3">
    <source>
        <dbReference type="Proteomes" id="UP000061660"/>
    </source>
</evidence>
<protein>
    <submittedName>
        <fullName evidence="2">YqzL-like protein</fullName>
    </submittedName>
</protein>
<name>A0A0U2W1C6_9BACL</name>
<feature type="region of interest" description="Disordered" evidence="1">
    <location>
        <begin position="28"/>
        <end position="48"/>
    </location>
</feature>
<dbReference type="EMBL" id="CP013652">
    <property type="protein sequence ID" value="ALS21317.1"/>
    <property type="molecule type" value="Genomic_DNA"/>
</dbReference>
<reference evidence="3" key="1">
    <citation type="submission" date="2015-12" db="EMBL/GenBank/DDBJ databases">
        <title>Complete genome sequences of two moderately thermophilic Paenibacillus species.</title>
        <authorList>
            <person name="Butler R.III."/>
            <person name="Wang J."/>
            <person name="Stark B.C."/>
            <person name="Pombert J.-F."/>
        </authorList>
    </citation>
    <scope>NUCLEOTIDE SEQUENCE [LARGE SCALE GENOMIC DNA]</scope>
    <source>
        <strain evidence="3">32O-Y</strain>
    </source>
</reference>
<accession>A0A0U2W1C6</accession>
<dbReference type="RefSeq" id="WP_074726974.1">
    <property type="nucleotide sequence ID" value="NZ_BJCS01000006.1"/>
</dbReference>
<organism evidence="2 3">
    <name type="scientific">Paenibacillus naphthalenovorans</name>
    <dbReference type="NCBI Taxonomy" id="162209"/>
    <lineage>
        <taxon>Bacteria</taxon>
        <taxon>Bacillati</taxon>
        <taxon>Bacillota</taxon>
        <taxon>Bacilli</taxon>
        <taxon>Bacillales</taxon>
        <taxon>Paenibacillaceae</taxon>
        <taxon>Paenibacillus</taxon>
    </lineage>
</organism>
<evidence type="ECO:0000313" key="2">
    <source>
        <dbReference type="EMBL" id="ALS21317.1"/>
    </source>
</evidence>
<reference evidence="2 3" key="2">
    <citation type="journal article" date="2016" name="Genome Announc.">
        <title>Complete Genome Sequences of Two Interactive Moderate Thermophiles, Paenibacillus napthalenovorans 32O-Y and Paenibacillus sp. 32O-W.</title>
        <authorList>
            <person name="Butler R.R.III."/>
            <person name="Wang J."/>
            <person name="Stark B.C."/>
            <person name="Pombert J.F."/>
        </authorList>
    </citation>
    <scope>NUCLEOTIDE SEQUENCE [LARGE SCALE GENOMIC DNA]</scope>
    <source>
        <strain evidence="2 3">32O-Y</strain>
    </source>
</reference>
<dbReference type="Proteomes" id="UP000061660">
    <property type="component" value="Chromosome"/>
</dbReference>
<keyword evidence="3" id="KW-1185">Reference proteome</keyword>
<dbReference type="STRING" id="162209.IJ22_09350"/>
<feature type="compositionally biased region" description="Low complexity" evidence="1">
    <location>
        <begin position="37"/>
        <end position="48"/>
    </location>
</feature>
<dbReference type="AlphaFoldDB" id="A0A0U2W1C6"/>
<dbReference type="PATRIC" id="fig|162209.4.peg.996"/>
<gene>
    <name evidence="2" type="ORF">IJ22_09350</name>
</gene>
<sequence>MRDFSWKYFSITGDVDAYLLYKEYQIQPGEEPELPEQESAAEAPETMQ</sequence>
<dbReference type="KEGG" id="pnp:IJ22_09350"/>
<evidence type="ECO:0000256" key="1">
    <source>
        <dbReference type="SAM" id="MobiDB-lite"/>
    </source>
</evidence>
<proteinExistence type="predicted"/>
<dbReference type="InterPro" id="IPR025617">
    <property type="entry name" value="YqzL"/>
</dbReference>